<dbReference type="InterPro" id="IPR044968">
    <property type="entry name" value="PRD1"/>
</dbReference>
<comment type="caution">
    <text evidence="2">The sequence shown here is derived from an EMBL/GenBank/DDBJ whole genome shotgun (WGS) entry which is preliminary data.</text>
</comment>
<proteinExistence type="predicted"/>
<evidence type="ECO:0000313" key="3">
    <source>
        <dbReference type="Proteomes" id="UP000306102"/>
    </source>
</evidence>
<dbReference type="SUPFAM" id="SSF48371">
    <property type="entry name" value="ARM repeat"/>
    <property type="match status" value="1"/>
</dbReference>
<dbReference type="InterPro" id="IPR011989">
    <property type="entry name" value="ARM-like"/>
</dbReference>
<evidence type="ECO:0008006" key="4">
    <source>
        <dbReference type="Google" id="ProtNLM"/>
    </source>
</evidence>
<keyword evidence="3" id="KW-1185">Reference proteome</keyword>
<accession>A0A4S4DL83</accession>
<dbReference type="Proteomes" id="UP000306102">
    <property type="component" value="Unassembled WGS sequence"/>
</dbReference>
<dbReference type="EMBL" id="SDRB02010890">
    <property type="protein sequence ID" value="THG03698.1"/>
    <property type="molecule type" value="Genomic_DNA"/>
</dbReference>
<dbReference type="Gene3D" id="1.25.10.10">
    <property type="entry name" value="Leucine-rich Repeat Variant"/>
    <property type="match status" value="1"/>
</dbReference>
<protein>
    <recommendedName>
        <fullName evidence="4">Protein PRD1</fullName>
    </recommendedName>
</protein>
<feature type="region of interest" description="Disordered" evidence="1">
    <location>
        <begin position="1"/>
        <end position="34"/>
    </location>
</feature>
<dbReference type="InterPro" id="IPR016024">
    <property type="entry name" value="ARM-type_fold"/>
</dbReference>
<feature type="compositionally biased region" description="Basic and acidic residues" evidence="1">
    <location>
        <begin position="1"/>
        <end position="12"/>
    </location>
</feature>
<dbReference type="GO" id="GO:0042138">
    <property type="term" value="P:meiotic DNA double-strand break formation"/>
    <property type="evidence" value="ECO:0007669"/>
    <property type="project" value="InterPro"/>
</dbReference>
<gene>
    <name evidence="2" type="ORF">TEA_021818</name>
</gene>
<organism evidence="2 3">
    <name type="scientific">Camellia sinensis var. sinensis</name>
    <name type="common">China tea</name>
    <dbReference type="NCBI Taxonomy" id="542762"/>
    <lineage>
        <taxon>Eukaryota</taxon>
        <taxon>Viridiplantae</taxon>
        <taxon>Streptophyta</taxon>
        <taxon>Embryophyta</taxon>
        <taxon>Tracheophyta</taxon>
        <taxon>Spermatophyta</taxon>
        <taxon>Magnoliopsida</taxon>
        <taxon>eudicotyledons</taxon>
        <taxon>Gunneridae</taxon>
        <taxon>Pentapetalae</taxon>
        <taxon>asterids</taxon>
        <taxon>Ericales</taxon>
        <taxon>Theaceae</taxon>
        <taxon>Camellia</taxon>
    </lineage>
</organism>
<feature type="compositionally biased region" description="Low complexity" evidence="1">
    <location>
        <begin position="19"/>
        <end position="33"/>
    </location>
</feature>
<dbReference type="PANTHER" id="PTHR36379:SF1">
    <property type="entry name" value="PUTATIVE RECOMBINATION INITIATION DEFECT 1-RELATED"/>
    <property type="match status" value="1"/>
</dbReference>
<dbReference type="AlphaFoldDB" id="A0A4S4DL83"/>
<name>A0A4S4DL83_CAMSN</name>
<evidence type="ECO:0000313" key="2">
    <source>
        <dbReference type="EMBL" id="THG03698.1"/>
    </source>
</evidence>
<reference evidence="2 3" key="1">
    <citation type="journal article" date="2018" name="Proc. Natl. Acad. Sci. U.S.A.">
        <title>Draft genome sequence of Camellia sinensis var. sinensis provides insights into the evolution of the tea genome and tea quality.</title>
        <authorList>
            <person name="Wei C."/>
            <person name="Yang H."/>
            <person name="Wang S."/>
            <person name="Zhao J."/>
            <person name="Liu C."/>
            <person name="Gao L."/>
            <person name="Xia E."/>
            <person name="Lu Y."/>
            <person name="Tai Y."/>
            <person name="She G."/>
            <person name="Sun J."/>
            <person name="Cao H."/>
            <person name="Tong W."/>
            <person name="Gao Q."/>
            <person name="Li Y."/>
            <person name="Deng W."/>
            <person name="Jiang X."/>
            <person name="Wang W."/>
            <person name="Chen Q."/>
            <person name="Zhang S."/>
            <person name="Li H."/>
            <person name="Wu J."/>
            <person name="Wang P."/>
            <person name="Li P."/>
            <person name="Shi C."/>
            <person name="Zheng F."/>
            <person name="Jian J."/>
            <person name="Huang B."/>
            <person name="Shan D."/>
            <person name="Shi M."/>
            <person name="Fang C."/>
            <person name="Yue Y."/>
            <person name="Li F."/>
            <person name="Li D."/>
            <person name="Wei S."/>
            <person name="Han B."/>
            <person name="Jiang C."/>
            <person name="Yin Y."/>
            <person name="Xia T."/>
            <person name="Zhang Z."/>
            <person name="Bennetzen J.L."/>
            <person name="Zhao S."/>
            <person name="Wan X."/>
        </authorList>
    </citation>
    <scope>NUCLEOTIDE SEQUENCE [LARGE SCALE GENOMIC DNA]</scope>
    <source>
        <strain evidence="3">cv. Shuchazao</strain>
        <tissue evidence="2">Leaf</tissue>
    </source>
</reference>
<evidence type="ECO:0000256" key="1">
    <source>
        <dbReference type="SAM" id="MobiDB-lite"/>
    </source>
</evidence>
<dbReference type="STRING" id="542762.A0A4S4DL83"/>
<sequence length="1264" mass="141453">MYFNEPDHHQSIEFEPYTTPHSSSPHQSSTCSQGHRSSLNLQTLEGGSICLLCLSNLISNPRSPTIHVSYALSQLSHAISQPPFLRDLLSFHPHFLVSPLVEALSCFDDEPIARQVIDLVSEMCNSGGDLVCGEFVARIASRLSSGALAWSRRQLHCLGILLGYQKNNPYSHMSDKDALISNLITGLQLPSEEIRGEVLFVLYKLSILQYTYKDDDATDVFYSCCPKLLHLSLEALMKTQSDDVRLNCVALLTVLAQRGFFENACASDTSCKNSCEADNFMQKTEHVIDGPPLNVLFAEAVKAPLLSSDSEVQVSTLDLIFLYLSWEGGSGNEIRILIEENIADYVFEILRLSGCKDPVLTSCLQVLDLLSTDEQAFIQRLAIGFSTLVPALCYVAEVPFHPVQAQTLNLIWNCISNCPGIVSTSYIEDLGLILTGMLKRYTDGETGMVTETFSMACSILVAIMKSPSSHESSNFSTSVQDASRHAILTCLTHHGKYPSQLLHSLYLLKEAYAYSYEGNSTNSFDMELRNCVINICKANLLPWFVTAINEMEEDSVLGVLETFHSILLQDSDIQPTEFANILVSSSWFSFTFGCLGLFPTEKMKWRVYQTFSSIMDVLHGNDFGQPIRDVALHLPSDPIDLLFLLGQKSSNNLELFSCQTAVLLILYTSSLYDDRLADEKLVLASLEQYILVNSSEFRYGASDSVPMELLVNLYGLYRGLAKKSYQISYSPEAERILFHLVTEKEWDFPSSRIHSTSLKWLFQQEKICKPLCNQILKLCRCNSSQGNHIIMHGNSSQNIGVHRIGELAASGDNFAATLLVYVLKDLIEEHQDHDIVSVVSILAEIINIFPAASDQLCLHGIGSVIQNLYYYSRHSSSPMFMVICQLTFSILYSVHSESLSDDDEVWLAITMKLMDYLVPSVAADRWTEECLIIIGIFSLILNHSTKQALVETSKTILLSTPLVSIINNTIHVACSKGPALIDHDEGTETGETLLFVLLLHFFSLRRLVHFGSAPVKLVASYCLLELFTRISDQKNEKSEKLNFTARYLLSVMAVLEGLVFCNDIRVAMNCSLCLSMILGWEKLDTELRAKRRNNWCRLIVEELAMSLAVPCLASESFMIQHKPAVHVAVALLKLHKVPEWMSYVFDDSCIFGIVNNLSANNVSAEMVLLFRELMNAGYLKTEQIASLNRVCRKRLYANDTQDTEGEEHMEKVGAIRYDDTGKVCQSLIKIMSSETSLGIFPLKSNRLLEEIELFSKSLMEEDDI</sequence>
<dbReference type="PANTHER" id="PTHR36379">
    <property type="entry name" value="PROTEIN PRD1"/>
    <property type="match status" value="1"/>
</dbReference>